<evidence type="ECO:0000313" key="3">
    <source>
        <dbReference type="Proteomes" id="UP000183898"/>
    </source>
</evidence>
<evidence type="ECO:0000259" key="1">
    <source>
        <dbReference type="Pfam" id="PF00535"/>
    </source>
</evidence>
<dbReference type="EMBL" id="FOCT01000002">
    <property type="protein sequence ID" value="SEN11216.1"/>
    <property type="molecule type" value="Genomic_DNA"/>
</dbReference>
<dbReference type="GO" id="GO:0016740">
    <property type="term" value="F:transferase activity"/>
    <property type="evidence" value="ECO:0007669"/>
    <property type="project" value="UniProtKB-KW"/>
</dbReference>
<keyword evidence="2" id="KW-0808">Transferase</keyword>
<dbReference type="SUPFAM" id="SSF53448">
    <property type="entry name" value="Nucleotide-diphospho-sugar transferases"/>
    <property type="match status" value="1"/>
</dbReference>
<protein>
    <submittedName>
        <fullName evidence="2">Putative glycosyltransferase</fullName>
    </submittedName>
</protein>
<proteinExistence type="predicted"/>
<sequence length="65" mass="7237">MSPEISIVSTLYRSSPFLESFLAECLQALSHIQCNHFEILLVNDGSPDDSLVYAVKRSVDIPQLV</sequence>
<dbReference type="Proteomes" id="UP000183898">
    <property type="component" value="Unassembled WGS sequence"/>
</dbReference>
<evidence type="ECO:0000313" key="2">
    <source>
        <dbReference type="EMBL" id="SEN11216.1"/>
    </source>
</evidence>
<dbReference type="Pfam" id="PF00535">
    <property type="entry name" value="Glycos_transf_2"/>
    <property type="match status" value="1"/>
</dbReference>
<organism evidence="2 3">
    <name type="scientific">Nitrosospira multiformis</name>
    <dbReference type="NCBI Taxonomy" id="1231"/>
    <lineage>
        <taxon>Bacteria</taxon>
        <taxon>Pseudomonadati</taxon>
        <taxon>Pseudomonadota</taxon>
        <taxon>Betaproteobacteria</taxon>
        <taxon>Nitrosomonadales</taxon>
        <taxon>Nitrosomonadaceae</taxon>
        <taxon>Nitrosospira</taxon>
    </lineage>
</organism>
<dbReference type="Gene3D" id="3.90.550.10">
    <property type="entry name" value="Spore Coat Polysaccharide Biosynthesis Protein SpsA, Chain A"/>
    <property type="match status" value="1"/>
</dbReference>
<feature type="domain" description="Glycosyltransferase 2-like" evidence="1">
    <location>
        <begin position="6"/>
        <end position="54"/>
    </location>
</feature>
<name>A0A1H8DVN1_9PROT</name>
<dbReference type="InterPro" id="IPR001173">
    <property type="entry name" value="Glyco_trans_2-like"/>
</dbReference>
<gene>
    <name evidence="2" type="ORF">SAMN05216404_102379</name>
</gene>
<reference evidence="2 3" key="1">
    <citation type="submission" date="2016-10" db="EMBL/GenBank/DDBJ databases">
        <authorList>
            <person name="de Groot N.N."/>
        </authorList>
    </citation>
    <scope>NUCLEOTIDE SEQUENCE [LARGE SCALE GENOMIC DNA]</scope>
    <source>
        <strain evidence="2 3">Nl18</strain>
    </source>
</reference>
<accession>A0A1H8DVN1</accession>
<dbReference type="AlphaFoldDB" id="A0A1H8DVN1"/>
<dbReference type="InterPro" id="IPR029044">
    <property type="entry name" value="Nucleotide-diphossugar_trans"/>
</dbReference>